<name>A0A9P6MTP3_9FUNG</name>
<dbReference type="Proteomes" id="UP000703661">
    <property type="component" value="Unassembled WGS sequence"/>
</dbReference>
<protein>
    <recommendedName>
        <fullName evidence="1">Glutamine amidotransferase domain-containing protein</fullName>
    </recommendedName>
</protein>
<dbReference type="InterPro" id="IPR029062">
    <property type="entry name" value="Class_I_gatase-like"/>
</dbReference>
<dbReference type="EMBL" id="JAAAID010000887">
    <property type="protein sequence ID" value="KAG0013138.1"/>
    <property type="molecule type" value="Genomic_DNA"/>
</dbReference>
<dbReference type="PANTHER" id="PTHR42695">
    <property type="entry name" value="GLUTAMINE AMIDOTRANSFERASE YLR126C-RELATED"/>
    <property type="match status" value="1"/>
</dbReference>
<gene>
    <name evidence="2" type="ORF">BGZ80_011268</name>
</gene>
<proteinExistence type="predicted"/>
<dbReference type="PROSITE" id="PS51273">
    <property type="entry name" value="GATASE_TYPE_1"/>
    <property type="match status" value="1"/>
</dbReference>
<feature type="domain" description="Glutamine amidotransferase" evidence="1">
    <location>
        <begin position="73"/>
        <end position="210"/>
    </location>
</feature>
<dbReference type="GO" id="GO:0005829">
    <property type="term" value="C:cytosol"/>
    <property type="evidence" value="ECO:0007669"/>
    <property type="project" value="TreeGrafter"/>
</dbReference>
<dbReference type="PANTHER" id="PTHR42695:SF5">
    <property type="entry name" value="GLUTAMINE AMIDOTRANSFERASE YLR126C-RELATED"/>
    <property type="match status" value="1"/>
</dbReference>
<keyword evidence="3" id="KW-1185">Reference proteome</keyword>
<evidence type="ECO:0000313" key="3">
    <source>
        <dbReference type="Proteomes" id="UP000703661"/>
    </source>
</evidence>
<reference evidence="2" key="1">
    <citation type="journal article" date="2020" name="Fungal Divers.">
        <title>Resolving the Mortierellaceae phylogeny through synthesis of multi-gene phylogenetics and phylogenomics.</title>
        <authorList>
            <person name="Vandepol N."/>
            <person name="Liber J."/>
            <person name="Desiro A."/>
            <person name="Na H."/>
            <person name="Kennedy M."/>
            <person name="Barry K."/>
            <person name="Grigoriev I.V."/>
            <person name="Miller A.N."/>
            <person name="O'Donnell K."/>
            <person name="Stajich J.E."/>
            <person name="Bonito G."/>
        </authorList>
    </citation>
    <scope>NUCLEOTIDE SEQUENCE</scope>
    <source>
        <strain evidence="2">NRRL 2769</strain>
    </source>
</reference>
<dbReference type="AlphaFoldDB" id="A0A9P6MTP3"/>
<dbReference type="InterPro" id="IPR044992">
    <property type="entry name" value="ChyE-like"/>
</dbReference>
<dbReference type="SUPFAM" id="SSF52317">
    <property type="entry name" value="Class I glutamine amidotransferase-like"/>
    <property type="match status" value="1"/>
</dbReference>
<dbReference type="OrthoDB" id="92161at2759"/>
<dbReference type="CDD" id="cd01741">
    <property type="entry name" value="GATase1_1"/>
    <property type="match status" value="1"/>
</dbReference>
<dbReference type="InterPro" id="IPR017926">
    <property type="entry name" value="GATASE"/>
</dbReference>
<dbReference type="Gene3D" id="3.40.50.880">
    <property type="match status" value="1"/>
</dbReference>
<dbReference type="GO" id="GO:0005634">
    <property type="term" value="C:nucleus"/>
    <property type="evidence" value="ECO:0007669"/>
    <property type="project" value="TreeGrafter"/>
</dbReference>
<evidence type="ECO:0000259" key="1">
    <source>
        <dbReference type="Pfam" id="PF00117"/>
    </source>
</evidence>
<comment type="caution">
    <text evidence="2">The sequence shown here is derived from an EMBL/GenBank/DDBJ whole genome shotgun (WGS) entry which is preliminary data.</text>
</comment>
<organism evidence="2 3">
    <name type="scientific">Entomortierella chlamydospora</name>
    <dbReference type="NCBI Taxonomy" id="101097"/>
    <lineage>
        <taxon>Eukaryota</taxon>
        <taxon>Fungi</taxon>
        <taxon>Fungi incertae sedis</taxon>
        <taxon>Mucoromycota</taxon>
        <taxon>Mortierellomycotina</taxon>
        <taxon>Mortierellomycetes</taxon>
        <taxon>Mortierellales</taxon>
        <taxon>Mortierellaceae</taxon>
        <taxon>Entomortierella</taxon>
    </lineage>
</organism>
<evidence type="ECO:0000313" key="2">
    <source>
        <dbReference type="EMBL" id="KAG0013138.1"/>
    </source>
</evidence>
<dbReference type="Pfam" id="PF00117">
    <property type="entry name" value="GATase"/>
    <property type="match status" value="1"/>
</dbReference>
<sequence>MAPQAKNHIRVALLVCGTPIPSVAEAFGEYPAIFRNLLQRGLVELKNQGAIGPDTELLLEGFDVREDKYPDDINNWDAIWISGSASNAYDDIPWINKLVDYVQKFPKNKESPKMIGVCFGHQIIGRAYSAKVGKNTRGWELGWTQVEITEAGQSFWKDTAVRIQELHQDIVYDIPEGFTLLATTTHTTNQSMISNDNRIVTLQGHPEFTGPIMREFIKVRSASGAFDKELSESSMKVVDNPLDSDKIAARLLQFAVEK</sequence>
<accession>A0A9P6MTP3</accession>